<evidence type="ECO:0000256" key="4">
    <source>
        <dbReference type="ARBA" id="ARBA00022679"/>
    </source>
</evidence>
<keyword evidence="5" id="KW-0548">Nucleotidyltransferase</keyword>
<dbReference type="Gene3D" id="1.10.150.870">
    <property type="match status" value="1"/>
</dbReference>
<feature type="domain" description="Polymerase/histidinol phosphatase N-terminal" evidence="9">
    <location>
        <begin position="4"/>
        <end position="71"/>
    </location>
</feature>
<dbReference type="InterPro" id="IPR040982">
    <property type="entry name" value="DNA_pol3_finger"/>
</dbReference>
<dbReference type="InterPro" id="IPR011708">
    <property type="entry name" value="DNA_pol3_alpha_NTPase_dom"/>
</dbReference>
<dbReference type="SUPFAM" id="SSF89550">
    <property type="entry name" value="PHP domain-like"/>
    <property type="match status" value="1"/>
</dbReference>
<dbReference type="Gene3D" id="2.40.50.140">
    <property type="entry name" value="Nucleic acid-binding proteins"/>
    <property type="match status" value="1"/>
</dbReference>
<evidence type="ECO:0000256" key="7">
    <source>
        <dbReference type="ARBA" id="ARBA00022932"/>
    </source>
</evidence>
<dbReference type="InterPro" id="IPR003141">
    <property type="entry name" value="Pol/His_phosphatase_N"/>
</dbReference>
<keyword evidence="4" id="KW-0808">Transferase</keyword>
<dbReference type="Pfam" id="PF14579">
    <property type="entry name" value="HHH_6"/>
    <property type="match status" value="1"/>
</dbReference>
<evidence type="ECO:0000256" key="6">
    <source>
        <dbReference type="ARBA" id="ARBA00022705"/>
    </source>
</evidence>
<reference evidence="10" key="1">
    <citation type="journal article" date="2020" name="mSystems">
        <title>Genome- and Community-Level Interaction Insights into Carbon Utilization and Element Cycling Functions of Hydrothermarchaeota in Hydrothermal Sediment.</title>
        <authorList>
            <person name="Zhou Z."/>
            <person name="Liu Y."/>
            <person name="Xu W."/>
            <person name="Pan J."/>
            <person name="Luo Z.H."/>
            <person name="Li M."/>
        </authorList>
    </citation>
    <scope>NUCLEOTIDE SEQUENCE [LARGE SCALE GENOMIC DNA]</scope>
    <source>
        <strain evidence="10">HyVt-460</strain>
    </source>
</reference>
<evidence type="ECO:0000256" key="1">
    <source>
        <dbReference type="ARBA" id="ARBA00004496"/>
    </source>
</evidence>
<dbReference type="NCBIfam" id="TIGR00594">
    <property type="entry name" value="polc"/>
    <property type="match status" value="1"/>
</dbReference>
<dbReference type="InterPro" id="IPR004805">
    <property type="entry name" value="DnaE2/DnaE/PolC"/>
</dbReference>
<comment type="subcellular location">
    <subcellularLocation>
        <location evidence="1">Cytoplasm</location>
    </subcellularLocation>
</comment>
<comment type="catalytic activity">
    <reaction evidence="8">
        <text>DNA(n) + a 2'-deoxyribonucleoside 5'-triphosphate = DNA(n+1) + diphosphate</text>
        <dbReference type="Rhea" id="RHEA:22508"/>
        <dbReference type="Rhea" id="RHEA-COMP:17339"/>
        <dbReference type="Rhea" id="RHEA-COMP:17340"/>
        <dbReference type="ChEBI" id="CHEBI:33019"/>
        <dbReference type="ChEBI" id="CHEBI:61560"/>
        <dbReference type="ChEBI" id="CHEBI:173112"/>
        <dbReference type="EC" id="2.7.7.7"/>
    </reaction>
</comment>
<keyword evidence="6" id="KW-0235">DNA replication</keyword>
<dbReference type="GO" id="GO:0005737">
    <property type="term" value="C:cytoplasm"/>
    <property type="evidence" value="ECO:0007669"/>
    <property type="project" value="UniProtKB-SubCell"/>
</dbReference>
<accession>A0A7V5VER0</accession>
<dbReference type="Pfam" id="PF01336">
    <property type="entry name" value="tRNA_anti-codon"/>
    <property type="match status" value="1"/>
</dbReference>
<dbReference type="CDD" id="cd04485">
    <property type="entry name" value="DnaE_OBF"/>
    <property type="match status" value="1"/>
</dbReference>
<dbReference type="EMBL" id="DRLI01000063">
    <property type="protein sequence ID" value="HHM01689.1"/>
    <property type="molecule type" value="Genomic_DNA"/>
</dbReference>
<dbReference type="Pfam" id="PF02811">
    <property type="entry name" value="PHP"/>
    <property type="match status" value="1"/>
</dbReference>
<dbReference type="PANTHER" id="PTHR32294">
    <property type="entry name" value="DNA POLYMERASE III SUBUNIT ALPHA"/>
    <property type="match status" value="1"/>
</dbReference>
<organism evidence="10">
    <name type="scientific">Caldithrix abyssi</name>
    <dbReference type="NCBI Taxonomy" id="187145"/>
    <lineage>
        <taxon>Bacteria</taxon>
        <taxon>Pseudomonadati</taxon>
        <taxon>Calditrichota</taxon>
        <taxon>Calditrichia</taxon>
        <taxon>Calditrichales</taxon>
        <taxon>Calditrichaceae</taxon>
        <taxon>Caldithrix</taxon>
    </lineage>
</organism>
<dbReference type="EC" id="2.7.7.7" evidence="2"/>
<evidence type="ECO:0000256" key="5">
    <source>
        <dbReference type="ARBA" id="ARBA00022695"/>
    </source>
</evidence>
<evidence type="ECO:0000313" key="10">
    <source>
        <dbReference type="EMBL" id="HHM01689.1"/>
    </source>
</evidence>
<dbReference type="GO" id="GO:0006260">
    <property type="term" value="P:DNA replication"/>
    <property type="evidence" value="ECO:0007669"/>
    <property type="project" value="UniProtKB-KW"/>
</dbReference>
<dbReference type="InterPro" id="IPR004013">
    <property type="entry name" value="PHP_dom"/>
</dbReference>
<sequence>MMFSHLHTHSYYSLLSGTASPEELLQAAARHRMKALALTDSNALYGAVEFYRRARDYDIKPLIGAEVCLRDGSLLVLLARNDEGYANLCHILSRGHLRGGHRRFSLDIGDVAARKEGLAVLSGGKRGAVWRMLKNRQTDKAAHYVRRMRTLFGPHFYLELQQCEATDTLINLRLRDLGLENAVSPVAGNDVCFISMRDAALHRTLRAIRHNSTREKVSDAAHAEQYFKSGRQMRQALQPFPRALENTQQVVESCNFHFKLGQAIFPSVELPDGESSFSCLWKKSFAGATERYHPLTRAVTQRLSYELDMIQAMGFSEYFLIVKEIVDFCHREHIPCVGRGSAADSLVAYCLHITQADPIRHNLYFERFLNPERRNPPDIDLDICWKNRDRVIDYVYERFGRDHTAMICTFNTFQSRSALRDVAKTYGLPEDEIGKITQHLPHRSPAQIEETVNSLPELRALRHNLPLYEEIMAMAERLAGFPRHLSIHPGGLIIAPGELRRHVPLEEAGKGLVVTQYDMYSIEPLGLVKMDLLGVRSLSIITDCIRDVSRDAARHRQRSFSGGKAPGFLYKNGATLSPLDLRAIPENDPRVTAFIRGGHTMGCFQLESPAMRGLLKKMTVEHVDDVIVAVALIRPGASGNGSGMKESYIRRRAGLEATTYMHPALEEPLRDTLGIIIYQEQVLKIAHQVAGLSLAQGDTLRRAMSKSRTKKEFLTLHRAFVRGAVSRGLPEEDAERLWGWLAQFTGYGFNKAHSATYGTIAYQTAFLKYYFPVEYMCAVLNNQGGFYSRAAYIEETRRMNIPILPPDIRLSEREFRREGQAIRCGLSAVAELTERTLGSIMRERAAAPFKDMFDFIRRSRAGEKELEHLIKCGALNGLHPSAPQLLLLKKLFFKNRHKAELALFVAGHTALPPFNRYQRILNELELLGFAVSDHPLALFEQHIDFSRFTPSHTLEERPNQRVRLAGWLVASRRGTTGGKQQMKFLTLEDRHGLFEVVLFPAVYQRYGALLRGHGPYIIEGRVQSRLPGEANLIAEHLERMELTRRELEGLLDKGAPVADHDGSPY</sequence>
<dbReference type="InterPro" id="IPR029460">
    <property type="entry name" value="DNAPol_HHH"/>
</dbReference>
<keyword evidence="7" id="KW-0239">DNA-directed DNA polymerase</keyword>
<dbReference type="GO" id="GO:0003887">
    <property type="term" value="F:DNA-directed DNA polymerase activity"/>
    <property type="evidence" value="ECO:0007669"/>
    <property type="project" value="UniProtKB-KW"/>
</dbReference>
<dbReference type="InterPro" id="IPR016195">
    <property type="entry name" value="Pol/histidinol_Pase-like"/>
</dbReference>
<dbReference type="GO" id="GO:0008408">
    <property type="term" value="F:3'-5' exonuclease activity"/>
    <property type="evidence" value="ECO:0007669"/>
    <property type="project" value="InterPro"/>
</dbReference>
<dbReference type="Gene3D" id="1.10.10.1600">
    <property type="entry name" value="Bacterial DNA polymerase III alpha subunit, thumb domain"/>
    <property type="match status" value="1"/>
</dbReference>
<dbReference type="AlphaFoldDB" id="A0A7V5VER0"/>
<gene>
    <name evidence="10" type="ORF">ENJ15_01655</name>
</gene>
<dbReference type="InterPro" id="IPR041931">
    <property type="entry name" value="DNA_pol3_alpha_thumb_dom"/>
</dbReference>
<name>A0A7V5VER0_CALAY</name>
<protein>
    <recommendedName>
        <fullName evidence="3">DNA polymerase III subunit alpha</fullName>
        <ecNumber evidence="2">2.7.7.7</ecNumber>
    </recommendedName>
</protein>
<dbReference type="SMART" id="SM00481">
    <property type="entry name" value="POLIIIAc"/>
    <property type="match status" value="1"/>
</dbReference>
<comment type="caution">
    <text evidence="10">The sequence shown here is derived from an EMBL/GenBank/DDBJ whole genome shotgun (WGS) entry which is preliminary data.</text>
</comment>
<dbReference type="Pfam" id="PF07733">
    <property type="entry name" value="DNA_pol3_alpha"/>
    <property type="match status" value="1"/>
</dbReference>
<dbReference type="Pfam" id="PF17657">
    <property type="entry name" value="DNA_pol3_finger"/>
    <property type="match status" value="1"/>
</dbReference>
<evidence type="ECO:0000256" key="3">
    <source>
        <dbReference type="ARBA" id="ARBA00019114"/>
    </source>
</evidence>
<dbReference type="GO" id="GO:0003676">
    <property type="term" value="F:nucleic acid binding"/>
    <property type="evidence" value="ECO:0007669"/>
    <property type="project" value="InterPro"/>
</dbReference>
<dbReference type="Gene3D" id="3.20.20.140">
    <property type="entry name" value="Metal-dependent hydrolases"/>
    <property type="match status" value="1"/>
</dbReference>
<evidence type="ECO:0000259" key="9">
    <source>
        <dbReference type="SMART" id="SM00481"/>
    </source>
</evidence>
<dbReference type="Proteomes" id="UP000885771">
    <property type="component" value="Unassembled WGS sequence"/>
</dbReference>
<dbReference type="InterPro" id="IPR012340">
    <property type="entry name" value="NA-bd_OB-fold"/>
</dbReference>
<evidence type="ECO:0000256" key="8">
    <source>
        <dbReference type="ARBA" id="ARBA00049244"/>
    </source>
</evidence>
<dbReference type="InterPro" id="IPR004365">
    <property type="entry name" value="NA-bd_OB_tRNA"/>
</dbReference>
<evidence type="ECO:0000256" key="2">
    <source>
        <dbReference type="ARBA" id="ARBA00012417"/>
    </source>
</evidence>
<proteinExistence type="predicted"/>